<reference evidence="1 2" key="1">
    <citation type="submission" date="2024-04" db="EMBL/GenBank/DDBJ databases">
        <authorList>
            <person name="Rising A."/>
            <person name="Reimegard J."/>
            <person name="Sonavane S."/>
            <person name="Akerstrom W."/>
            <person name="Nylinder S."/>
            <person name="Hedman E."/>
            <person name="Kallberg Y."/>
        </authorList>
    </citation>
    <scope>NUCLEOTIDE SEQUENCE [LARGE SCALE GENOMIC DNA]</scope>
</reference>
<evidence type="ECO:0000313" key="2">
    <source>
        <dbReference type="Proteomes" id="UP001497382"/>
    </source>
</evidence>
<accession>A0AAV2A5C7</accession>
<evidence type="ECO:0000313" key="1">
    <source>
        <dbReference type="EMBL" id="CAL1279223.1"/>
    </source>
</evidence>
<dbReference type="EMBL" id="CAXIEN010000119">
    <property type="protein sequence ID" value="CAL1279223.1"/>
    <property type="molecule type" value="Genomic_DNA"/>
</dbReference>
<proteinExistence type="predicted"/>
<comment type="caution">
    <text evidence="1">The sequence shown here is derived from an EMBL/GenBank/DDBJ whole genome shotgun (WGS) entry which is preliminary data.</text>
</comment>
<protein>
    <submittedName>
        <fullName evidence="1">Uncharacterized protein</fullName>
    </submittedName>
</protein>
<keyword evidence="2" id="KW-1185">Reference proteome</keyword>
<gene>
    <name evidence="1" type="ORF">LARSCL_LOCUS10224</name>
</gene>
<organism evidence="1 2">
    <name type="scientific">Larinioides sclopetarius</name>
    <dbReference type="NCBI Taxonomy" id="280406"/>
    <lineage>
        <taxon>Eukaryota</taxon>
        <taxon>Metazoa</taxon>
        <taxon>Ecdysozoa</taxon>
        <taxon>Arthropoda</taxon>
        <taxon>Chelicerata</taxon>
        <taxon>Arachnida</taxon>
        <taxon>Araneae</taxon>
        <taxon>Araneomorphae</taxon>
        <taxon>Entelegynae</taxon>
        <taxon>Araneoidea</taxon>
        <taxon>Araneidae</taxon>
        <taxon>Larinioides</taxon>
    </lineage>
</organism>
<dbReference type="Proteomes" id="UP001497382">
    <property type="component" value="Unassembled WGS sequence"/>
</dbReference>
<dbReference type="AlphaFoldDB" id="A0AAV2A5C7"/>
<name>A0AAV2A5C7_9ARAC</name>
<sequence length="44" mass="5254">MSDAERSCPLGEYYSFEYRLCHEDRPLRSKQSQCQLYGSNRGYE</sequence>